<evidence type="ECO:0000313" key="5">
    <source>
        <dbReference type="WBParaSite" id="PgB04_g103_t01"/>
    </source>
</evidence>
<dbReference type="Proteomes" id="UP000887569">
    <property type="component" value="Unplaced"/>
</dbReference>
<evidence type="ECO:0000256" key="2">
    <source>
        <dbReference type="SAM" id="MobiDB-lite"/>
    </source>
</evidence>
<evidence type="ECO:0000256" key="1">
    <source>
        <dbReference type="ARBA" id="ARBA00022737"/>
    </source>
</evidence>
<organism evidence="4 5">
    <name type="scientific">Parascaris univalens</name>
    <name type="common">Nematode worm</name>
    <dbReference type="NCBI Taxonomy" id="6257"/>
    <lineage>
        <taxon>Eukaryota</taxon>
        <taxon>Metazoa</taxon>
        <taxon>Ecdysozoa</taxon>
        <taxon>Nematoda</taxon>
        <taxon>Chromadorea</taxon>
        <taxon>Rhabditida</taxon>
        <taxon>Spirurina</taxon>
        <taxon>Ascaridomorpha</taxon>
        <taxon>Ascaridoidea</taxon>
        <taxon>Ascarididae</taxon>
        <taxon>Parascaris</taxon>
    </lineage>
</organism>
<dbReference type="InterPro" id="IPR008160">
    <property type="entry name" value="Collagen"/>
</dbReference>
<dbReference type="SMART" id="SM01088">
    <property type="entry name" value="Col_cuticle_N"/>
    <property type="match status" value="1"/>
</dbReference>
<keyword evidence="1" id="KW-0677">Repeat</keyword>
<dbReference type="Pfam" id="PF01484">
    <property type="entry name" value="Col_cuticle_N"/>
    <property type="match status" value="1"/>
</dbReference>
<dbReference type="Pfam" id="PF01391">
    <property type="entry name" value="Collagen"/>
    <property type="match status" value="2"/>
</dbReference>
<dbReference type="GO" id="GO:0042302">
    <property type="term" value="F:structural constituent of cuticle"/>
    <property type="evidence" value="ECO:0007669"/>
    <property type="project" value="InterPro"/>
</dbReference>
<feature type="domain" description="Nematode cuticle collagen N-terminal" evidence="3">
    <location>
        <begin position="3"/>
        <end position="53"/>
    </location>
</feature>
<feature type="region of interest" description="Disordered" evidence="2">
    <location>
        <begin position="127"/>
        <end position="290"/>
    </location>
</feature>
<protein>
    <submittedName>
        <fullName evidence="5">Nematode cuticle collagen N-terminal domain-containing protein</fullName>
    </submittedName>
</protein>
<dbReference type="AlphaFoldDB" id="A0A914ZJ16"/>
<sequence>MAFGVATTISLIVVATCLAVVPLIIQQFTQMEFEVRSELKNFKFYTDQILNDLIKMEKEALTIEPLNRNRRSPYRNSLLDDLEKRSWKGRARIREQEQQSLENDSDSLQDTLQKPISLSMPDIFYSSSEIRRHPEDKKLKTQNRCSLHEDVKCPRGKPGPPEDGDPGVPGQPGVSFAATKRRSPKRCTLCPAGIGERGEQGPPGSPGPRGPDGAPGSTVGPRGLPGPIGIAGEPGPTGPPGPEGKRGRDGYRFTIGDKGEKGQRGIAGKRGKRGPLGEIGEDGVAGPRGRRGPIGAAGKDGKPGHQGFARMYCNCPDRSRGMVGNFNISEPDYSSQIAKLYPQHLIYERR</sequence>
<feature type="compositionally biased region" description="Basic and acidic residues" evidence="2">
    <location>
        <begin position="129"/>
        <end position="139"/>
    </location>
</feature>
<evidence type="ECO:0000259" key="3">
    <source>
        <dbReference type="SMART" id="SM01088"/>
    </source>
</evidence>
<name>A0A914ZJ16_PARUN</name>
<accession>A0A914ZJ16</accession>
<reference evidence="5" key="1">
    <citation type="submission" date="2022-11" db="UniProtKB">
        <authorList>
            <consortium name="WormBaseParasite"/>
        </authorList>
    </citation>
    <scope>IDENTIFICATION</scope>
</reference>
<dbReference type="WBParaSite" id="PgB04_g103_t01">
    <property type="protein sequence ID" value="PgB04_g103_t01"/>
    <property type="gene ID" value="PgB04_g103"/>
</dbReference>
<dbReference type="PANTHER" id="PTHR24637:SF421">
    <property type="entry name" value="CUTICLE COLLAGEN DPY-2"/>
    <property type="match status" value="1"/>
</dbReference>
<dbReference type="InterPro" id="IPR002486">
    <property type="entry name" value="Col_cuticle_N"/>
</dbReference>
<feature type="compositionally biased region" description="Basic and acidic residues" evidence="2">
    <location>
        <begin position="243"/>
        <end position="263"/>
    </location>
</feature>
<proteinExistence type="predicted"/>
<feature type="compositionally biased region" description="Low complexity" evidence="2">
    <location>
        <begin position="225"/>
        <end position="234"/>
    </location>
</feature>
<keyword evidence="4" id="KW-1185">Reference proteome</keyword>
<evidence type="ECO:0000313" key="4">
    <source>
        <dbReference type="Proteomes" id="UP000887569"/>
    </source>
</evidence>
<dbReference type="PANTHER" id="PTHR24637">
    <property type="entry name" value="COLLAGEN"/>
    <property type="match status" value="1"/>
</dbReference>